<keyword evidence="3" id="KW-1185">Reference proteome</keyword>
<evidence type="ECO:0000313" key="2">
    <source>
        <dbReference type="EMBL" id="RVT40150.1"/>
    </source>
</evidence>
<dbReference type="InterPro" id="IPR036909">
    <property type="entry name" value="Cyt_c-like_dom_sf"/>
</dbReference>
<gene>
    <name evidence="2" type="ORF">ENE74_12385</name>
</gene>
<dbReference type="Gene3D" id="1.10.760.10">
    <property type="entry name" value="Cytochrome c-like domain"/>
    <property type="match status" value="1"/>
</dbReference>
<proteinExistence type="predicted"/>
<feature type="signal peptide" evidence="1">
    <location>
        <begin position="1"/>
        <end position="20"/>
    </location>
</feature>
<dbReference type="AlphaFoldDB" id="A0A437J5D6"/>
<dbReference type="SUPFAM" id="SSF46626">
    <property type="entry name" value="Cytochrome c"/>
    <property type="match status" value="1"/>
</dbReference>
<reference evidence="2 3" key="1">
    <citation type="submission" date="2019-01" db="EMBL/GenBank/DDBJ databases">
        <authorList>
            <person name="Chen W.-M."/>
        </authorList>
    </citation>
    <scope>NUCLEOTIDE SEQUENCE [LARGE SCALE GENOMIC DNA]</scope>
    <source>
        <strain evidence="2 3">TLA-22</strain>
    </source>
</reference>
<comment type="caution">
    <text evidence="2">The sequence shown here is derived from an EMBL/GenBank/DDBJ whole genome shotgun (WGS) entry which is preliminary data.</text>
</comment>
<keyword evidence="1" id="KW-0732">Signal</keyword>
<dbReference type="Proteomes" id="UP000282977">
    <property type="component" value="Unassembled WGS sequence"/>
</dbReference>
<dbReference type="EMBL" id="RZUL01000004">
    <property type="protein sequence ID" value="RVT40150.1"/>
    <property type="molecule type" value="Genomic_DNA"/>
</dbReference>
<feature type="chain" id="PRO_5019246699" evidence="1">
    <location>
        <begin position="21"/>
        <end position="106"/>
    </location>
</feature>
<dbReference type="OrthoDB" id="9789237at2"/>
<dbReference type="GO" id="GO:0020037">
    <property type="term" value="F:heme binding"/>
    <property type="evidence" value="ECO:0007669"/>
    <property type="project" value="InterPro"/>
</dbReference>
<dbReference type="RefSeq" id="WP_127691246.1">
    <property type="nucleotide sequence ID" value="NZ_RZUL01000004.1"/>
</dbReference>
<accession>A0A437J5D6</accession>
<dbReference type="GO" id="GO:0009055">
    <property type="term" value="F:electron transfer activity"/>
    <property type="evidence" value="ECO:0007669"/>
    <property type="project" value="InterPro"/>
</dbReference>
<sequence>MRARHLLLGAPLLLIALAAASPPRTVTYALPQTEEDFTLPPGEGAELTVGNCAACHSLDYIRTQPRGKGAQFWKDNVAKMIAVYKAPIAPADADAIAAYLAKTYGE</sequence>
<name>A0A437J5D6_9SPHN</name>
<organism evidence="2 3">
    <name type="scientific">Sphingobium algorifonticola</name>
    <dbReference type="NCBI Taxonomy" id="2008318"/>
    <lineage>
        <taxon>Bacteria</taxon>
        <taxon>Pseudomonadati</taxon>
        <taxon>Pseudomonadota</taxon>
        <taxon>Alphaproteobacteria</taxon>
        <taxon>Sphingomonadales</taxon>
        <taxon>Sphingomonadaceae</taxon>
        <taxon>Sphingobium</taxon>
    </lineage>
</organism>
<protein>
    <submittedName>
        <fullName evidence="2">Cytochrome C</fullName>
    </submittedName>
</protein>
<evidence type="ECO:0000256" key="1">
    <source>
        <dbReference type="SAM" id="SignalP"/>
    </source>
</evidence>
<evidence type="ECO:0000313" key="3">
    <source>
        <dbReference type="Proteomes" id="UP000282977"/>
    </source>
</evidence>